<evidence type="ECO:0000259" key="2">
    <source>
        <dbReference type="Pfam" id="PF16033"/>
    </source>
</evidence>
<keyword evidence="1" id="KW-0472">Membrane</keyword>
<feature type="domain" description="DUF4789" evidence="2">
    <location>
        <begin position="237"/>
        <end position="331"/>
    </location>
</feature>
<organism evidence="3 4">
    <name type="scientific">Daphnia galeata</name>
    <dbReference type="NCBI Taxonomy" id="27404"/>
    <lineage>
        <taxon>Eukaryota</taxon>
        <taxon>Metazoa</taxon>
        <taxon>Ecdysozoa</taxon>
        <taxon>Arthropoda</taxon>
        <taxon>Crustacea</taxon>
        <taxon>Branchiopoda</taxon>
        <taxon>Diplostraca</taxon>
        <taxon>Cladocera</taxon>
        <taxon>Anomopoda</taxon>
        <taxon>Daphniidae</taxon>
        <taxon>Daphnia</taxon>
    </lineage>
</organism>
<evidence type="ECO:0000313" key="4">
    <source>
        <dbReference type="Proteomes" id="UP000789390"/>
    </source>
</evidence>
<feature type="transmembrane region" description="Helical" evidence="1">
    <location>
        <begin position="49"/>
        <end position="67"/>
    </location>
</feature>
<keyword evidence="4" id="KW-1185">Reference proteome</keyword>
<accession>A0A8J2RGV9</accession>
<dbReference type="InterPro" id="IPR031993">
    <property type="entry name" value="DUF4789"/>
</dbReference>
<dbReference type="AlphaFoldDB" id="A0A8J2RGV9"/>
<dbReference type="PANTHER" id="PTHR21177:SF4">
    <property type="entry name" value="IP06524P"/>
    <property type="match status" value="1"/>
</dbReference>
<dbReference type="PANTHER" id="PTHR21177">
    <property type="entry name" value="IP06524P-RELATED"/>
    <property type="match status" value="1"/>
</dbReference>
<dbReference type="Proteomes" id="UP000789390">
    <property type="component" value="Unassembled WGS sequence"/>
</dbReference>
<dbReference type="OrthoDB" id="6338576at2759"/>
<keyword evidence="1" id="KW-1133">Transmembrane helix</keyword>
<dbReference type="Pfam" id="PF16033">
    <property type="entry name" value="DUF4789"/>
    <property type="match status" value="1"/>
</dbReference>
<gene>
    <name evidence="3" type="ORF">DGAL_LOCUS4202</name>
</gene>
<comment type="caution">
    <text evidence="3">The sequence shown here is derived from an EMBL/GenBank/DDBJ whole genome shotgun (WGS) entry which is preliminary data.</text>
</comment>
<protein>
    <recommendedName>
        <fullName evidence="2">DUF4789 domain-containing protein</fullName>
    </recommendedName>
</protein>
<proteinExistence type="predicted"/>
<sequence>MLCRACVNQQAYWTSCFAQQISAVAGPLKDPRKCPQSTQTAIDTPQDKMALLFLSIAAAVLGISSAAPQSAFQPRAPLDTLFIGRPLMMDLWSTEDPISIEVTDNSSEEMVVPLTLDQIRSKLMNDMKELERDIEEDIFENDFLDVQSSLFKLNNKVWPKMVAVSDKIYYGILLANDTQALEREHLVRQALKTDVARMRFKTGTRKCPSADESFHAATKRCVIVESTLTEQNPCASKNDMLLYDGMSNRAVCDCMDDERQLVFSDIDGQCHLQNQQGPCQNDSWLIMSNEGKMICEQVPVKCPADGQHVYWSHDPLIAKPQCHQLGVRGPCAEGQVLGRNQRLGSVECVLPPRPKPLVQLRTYCPMGSYRGQNQMCPV</sequence>
<evidence type="ECO:0000256" key="1">
    <source>
        <dbReference type="SAM" id="Phobius"/>
    </source>
</evidence>
<reference evidence="3" key="1">
    <citation type="submission" date="2021-11" db="EMBL/GenBank/DDBJ databases">
        <authorList>
            <person name="Schell T."/>
        </authorList>
    </citation>
    <scope>NUCLEOTIDE SEQUENCE</scope>
    <source>
        <strain evidence="3">M5</strain>
    </source>
</reference>
<name>A0A8J2RGV9_9CRUS</name>
<dbReference type="EMBL" id="CAKKLH010000068">
    <property type="protein sequence ID" value="CAH0101841.1"/>
    <property type="molecule type" value="Genomic_DNA"/>
</dbReference>
<evidence type="ECO:0000313" key="3">
    <source>
        <dbReference type="EMBL" id="CAH0101841.1"/>
    </source>
</evidence>
<keyword evidence="1" id="KW-0812">Transmembrane</keyword>